<organism evidence="1 2">
    <name type="scientific">Natronoglycomyces albus</name>
    <dbReference type="NCBI Taxonomy" id="2811108"/>
    <lineage>
        <taxon>Bacteria</taxon>
        <taxon>Bacillati</taxon>
        <taxon>Actinomycetota</taxon>
        <taxon>Actinomycetes</taxon>
        <taxon>Glycomycetales</taxon>
        <taxon>Glycomycetaceae</taxon>
        <taxon>Natronoglycomyces</taxon>
    </lineage>
</organism>
<gene>
    <name evidence="1" type="ORF">JQS30_05965</name>
</gene>
<keyword evidence="2" id="KW-1185">Reference proteome</keyword>
<dbReference type="RefSeq" id="WP_213172456.1">
    <property type="nucleotide sequence ID" value="NZ_CP070496.1"/>
</dbReference>
<proteinExistence type="predicted"/>
<protein>
    <submittedName>
        <fullName evidence="1">Uncharacterized protein</fullName>
    </submittedName>
</protein>
<dbReference type="EMBL" id="CP070496">
    <property type="protein sequence ID" value="QSB06445.1"/>
    <property type="molecule type" value="Genomic_DNA"/>
</dbReference>
<name>A0A895XT47_9ACTN</name>
<dbReference type="Proteomes" id="UP000662939">
    <property type="component" value="Chromosome"/>
</dbReference>
<sequence>MIEPDHGTNENTGDITIGQLRFRVSQRTAETASLEVLRPHTGWVFCGVALHLDVAPRIVLGEVRDAGKPILDPGWPYAPQLLDMVRRNNLKVAINA</sequence>
<reference evidence="1" key="1">
    <citation type="submission" date="2021-02" db="EMBL/GenBank/DDBJ databases">
        <title>Natronoglycomyces albus gen. nov., sp. nov, a haloalkaliphilic actinobacterium from a soda solonchak soil.</title>
        <authorList>
            <person name="Sorokin D.Y."/>
            <person name="Khijniak T.V."/>
            <person name="Zakharycheva A.P."/>
            <person name="Boueva O.V."/>
            <person name="Ariskina E.V."/>
            <person name="Hahnke R.L."/>
            <person name="Bunk B."/>
            <person name="Sproer C."/>
            <person name="Schumann P."/>
            <person name="Evtushenko L.I."/>
            <person name="Kublanov I.V."/>
        </authorList>
    </citation>
    <scope>NUCLEOTIDE SEQUENCE</scope>
    <source>
        <strain evidence="1">DSM 106290</strain>
    </source>
</reference>
<accession>A0A895XT47</accession>
<dbReference type="AlphaFoldDB" id="A0A895XT47"/>
<dbReference type="KEGG" id="nav:JQS30_05965"/>
<evidence type="ECO:0000313" key="1">
    <source>
        <dbReference type="EMBL" id="QSB06445.1"/>
    </source>
</evidence>
<evidence type="ECO:0000313" key="2">
    <source>
        <dbReference type="Proteomes" id="UP000662939"/>
    </source>
</evidence>